<reference evidence="2 3" key="1">
    <citation type="submission" date="2023-07" db="EMBL/GenBank/DDBJ databases">
        <title>Sorghum-associated microbial communities from plants grown in Nebraska, USA.</title>
        <authorList>
            <person name="Schachtman D."/>
        </authorList>
    </citation>
    <scope>NUCLEOTIDE SEQUENCE [LARGE SCALE GENOMIC DNA]</scope>
    <source>
        <strain evidence="2 3">BE308</strain>
    </source>
</reference>
<gene>
    <name evidence="2" type="ORF">J2X15_000274</name>
</gene>
<evidence type="ECO:0008006" key="4">
    <source>
        <dbReference type="Google" id="ProtNLM"/>
    </source>
</evidence>
<organism evidence="2 3">
    <name type="scientific">Rhodoferax saidenbachensis</name>
    <dbReference type="NCBI Taxonomy" id="1484693"/>
    <lineage>
        <taxon>Bacteria</taxon>
        <taxon>Pseudomonadati</taxon>
        <taxon>Pseudomonadota</taxon>
        <taxon>Betaproteobacteria</taxon>
        <taxon>Burkholderiales</taxon>
        <taxon>Comamonadaceae</taxon>
        <taxon>Rhodoferax</taxon>
    </lineage>
</organism>
<dbReference type="RefSeq" id="WP_310338708.1">
    <property type="nucleotide sequence ID" value="NZ_JAVDXO010000001.1"/>
</dbReference>
<protein>
    <recommendedName>
        <fullName evidence="4">Lipoprotein</fullName>
    </recommendedName>
</protein>
<feature type="compositionally biased region" description="Basic and acidic residues" evidence="1">
    <location>
        <begin position="99"/>
        <end position="112"/>
    </location>
</feature>
<dbReference type="PROSITE" id="PS51257">
    <property type="entry name" value="PROKAR_LIPOPROTEIN"/>
    <property type="match status" value="1"/>
</dbReference>
<comment type="caution">
    <text evidence="2">The sequence shown here is derived from an EMBL/GenBank/DDBJ whole genome shotgun (WGS) entry which is preliminary data.</text>
</comment>
<dbReference type="EMBL" id="JAVDXO010000001">
    <property type="protein sequence ID" value="MDR7305008.1"/>
    <property type="molecule type" value="Genomic_DNA"/>
</dbReference>
<feature type="region of interest" description="Disordered" evidence="1">
    <location>
        <begin position="82"/>
        <end position="129"/>
    </location>
</feature>
<name>A0ABU1ZHK5_9BURK</name>
<accession>A0ABU1ZHK5</accession>
<evidence type="ECO:0000313" key="2">
    <source>
        <dbReference type="EMBL" id="MDR7305008.1"/>
    </source>
</evidence>
<dbReference type="Proteomes" id="UP001268089">
    <property type="component" value="Unassembled WGS sequence"/>
</dbReference>
<evidence type="ECO:0000256" key="1">
    <source>
        <dbReference type="SAM" id="MobiDB-lite"/>
    </source>
</evidence>
<sequence>MTLRPLLLTFVFLLSGCDLETLLADPRVAQREADAKAIGGACRHGLRSLEDCYAMNEKASKAAVFAGWKDMDQYMRDNKIEGVAPKGLKPVGTEEEVITEPKDEKPADDGKAKPKAKPAAKTADKAAAH</sequence>
<evidence type="ECO:0000313" key="3">
    <source>
        <dbReference type="Proteomes" id="UP001268089"/>
    </source>
</evidence>
<keyword evidence="3" id="KW-1185">Reference proteome</keyword>
<proteinExistence type="predicted"/>